<evidence type="ECO:0000259" key="2">
    <source>
        <dbReference type="Pfam" id="PF13456"/>
    </source>
</evidence>
<dbReference type="PANTHER" id="PTHR37183">
    <property type="entry name" value="PLANT THIONIN FAMILY PROTEIN"/>
    <property type="match status" value="1"/>
</dbReference>
<evidence type="ECO:0000313" key="4">
    <source>
        <dbReference type="Proteomes" id="UP000827721"/>
    </source>
</evidence>
<dbReference type="InterPro" id="IPR002156">
    <property type="entry name" value="RNaseH_domain"/>
</dbReference>
<feature type="domain" description="RNase H type-1" evidence="2">
    <location>
        <begin position="63"/>
        <end position="109"/>
    </location>
</feature>
<accession>A0ABQ8IGA4</accession>
<proteinExistence type="predicted"/>
<comment type="caution">
    <text evidence="3">The sequence shown here is derived from an EMBL/GenBank/DDBJ whole genome shotgun (WGS) entry which is preliminary data.</text>
</comment>
<sequence length="131" mass="14355">MLIVLLVSSQMEIVDSSAADCNDACSTACVQPDSRLMQRCDRKCQIKCDPVQAAFLLIKLFFIRSDRGQVMATCSLKLFVGFSVEVAEALALNCGVHLTKDFGMHPVSISVVQLVNNYCRPPTSPPVVMWA</sequence>
<organism evidence="3 4">
    <name type="scientific">Xanthoceras sorbifolium</name>
    <dbReference type="NCBI Taxonomy" id="99658"/>
    <lineage>
        <taxon>Eukaryota</taxon>
        <taxon>Viridiplantae</taxon>
        <taxon>Streptophyta</taxon>
        <taxon>Embryophyta</taxon>
        <taxon>Tracheophyta</taxon>
        <taxon>Spermatophyta</taxon>
        <taxon>Magnoliopsida</taxon>
        <taxon>eudicotyledons</taxon>
        <taxon>Gunneridae</taxon>
        <taxon>Pentapetalae</taxon>
        <taxon>rosids</taxon>
        <taxon>malvids</taxon>
        <taxon>Sapindales</taxon>
        <taxon>Sapindaceae</taxon>
        <taxon>Xanthoceroideae</taxon>
        <taxon>Xanthoceras</taxon>
    </lineage>
</organism>
<protein>
    <recommendedName>
        <fullName evidence="2">RNase H type-1 domain-containing protein</fullName>
    </recommendedName>
</protein>
<feature type="signal peptide" evidence="1">
    <location>
        <begin position="1"/>
        <end position="18"/>
    </location>
</feature>
<feature type="chain" id="PRO_5047483763" description="RNase H type-1 domain-containing protein" evidence="1">
    <location>
        <begin position="19"/>
        <end position="131"/>
    </location>
</feature>
<reference evidence="3 4" key="1">
    <citation type="submission" date="2021-02" db="EMBL/GenBank/DDBJ databases">
        <title>Plant Genome Project.</title>
        <authorList>
            <person name="Zhang R.-G."/>
        </authorList>
    </citation>
    <scope>NUCLEOTIDE SEQUENCE [LARGE SCALE GENOMIC DNA]</scope>
    <source>
        <tissue evidence="3">Leaves</tissue>
    </source>
</reference>
<dbReference type="Proteomes" id="UP000827721">
    <property type="component" value="Unassembled WGS sequence"/>
</dbReference>
<name>A0ABQ8IGA4_9ROSI</name>
<dbReference type="PANTHER" id="PTHR37183:SF1">
    <property type="entry name" value="PLANT THIONIN FAMILY PROTEIN"/>
    <property type="match status" value="1"/>
</dbReference>
<gene>
    <name evidence="3" type="ORF">JRO89_XS02G0181800</name>
</gene>
<dbReference type="EMBL" id="JAFEMO010000002">
    <property type="protein sequence ID" value="KAH7575655.1"/>
    <property type="molecule type" value="Genomic_DNA"/>
</dbReference>
<dbReference type="Pfam" id="PF13456">
    <property type="entry name" value="RVT_3"/>
    <property type="match status" value="1"/>
</dbReference>
<keyword evidence="4" id="KW-1185">Reference proteome</keyword>
<evidence type="ECO:0000256" key="1">
    <source>
        <dbReference type="SAM" id="SignalP"/>
    </source>
</evidence>
<keyword evidence="1" id="KW-0732">Signal</keyword>
<evidence type="ECO:0000313" key="3">
    <source>
        <dbReference type="EMBL" id="KAH7575655.1"/>
    </source>
</evidence>